<dbReference type="InterPro" id="IPR029063">
    <property type="entry name" value="SAM-dependent_MTases_sf"/>
</dbReference>
<name>A0A517SLU3_9PLAN</name>
<evidence type="ECO:0008006" key="3">
    <source>
        <dbReference type="Google" id="ProtNLM"/>
    </source>
</evidence>
<dbReference type="EMBL" id="CP036271">
    <property type="protein sequence ID" value="QDT57096.1"/>
    <property type="molecule type" value="Genomic_DNA"/>
</dbReference>
<organism evidence="1 2">
    <name type="scientific">Caulifigura coniformis</name>
    <dbReference type="NCBI Taxonomy" id="2527983"/>
    <lineage>
        <taxon>Bacteria</taxon>
        <taxon>Pseudomonadati</taxon>
        <taxon>Planctomycetota</taxon>
        <taxon>Planctomycetia</taxon>
        <taxon>Planctomycetales</taxon>
        <taxon>Planctomycetaceae</taxon>
        <taxon>Caulifigura</taxon>
    </lineage>
</organism>
<evidence type="ECO:0000313" key="2">
    <source>
        <dbReference type="Proteomes" id="UP000315700"/>
    </source>
</evidence>
<dbReference type="Gene3D" id="3.40.50.150">
    <property type="entry name" value="Vaccinia Virus protein VP39"/>
    <property type="match status" value="1"/>
</dbReference>
<sequence length="230" mass="25950">MTRFVELPAAPVNASQVPHLTSIHSQRGRGPYGSSHYRGNCGGYLIRDLISYFQPKNVLDLMSGSGTCRDVCRELRIPCRSMDIKRGQDAACASSYADLGRFDFVWAHPPYWRMIRYNSDDRCLSSAPTLEAFLDRMQTVLRLSKGVLSTRGKIAILIGGYSDQGRYQPLPQLLVERAIREGLWPACTEIIRFQHGNTSSRRTYQSSFIPGLHDTCLVFQADQQRKDSTP</sequence>
<gene>
    <name evidence="1" type="ORF">Pan44_51620</name>
</gene>
<dbReference type="AlphaFoldDB" id="A0A517SLU3"/>
<dbReference type="Proteomes" id="UP000315700">
    <property type="component" value="Chromosome"/>
</dbReference>
<dbReference type="RefSeq" id="WP_145034483.1">
    <property type="nucleotide sequence ID" value="NZ_CP036271.1"/>
</dbReference>
<dbReference type="SUPFAM" id="SSF53335">
    <property type="entry name" value="S-adenosyl-L-methionine-dependent methyltransferases"/>
    <property type="match status" value="1"/>
</dbReference>
<reference evidence="1 2" key="1">
    <citation type="submission" date="2019-02" db="EMBL/GenBank/DDBJ databases">
        <title>Deep-cultivation of Planctomycetes and their phenomic and genomic characterization uncovers novel biology.</title>
        <authorList>
            <person name="Wiegand S."/>
            <person name="Jogler M."/>
            <person name="Boedeker C."/>
            <person name="Pinto D."/>
            <person name="Vollmers J."/>
            <person name="Rivas-Marin E."/>
            <person name="Kohn T."/>
            <person name="Peeters S.H."/>
            <person name="Heuer A."/>
            <person name="Rast P."/>
            <person name="Oberbeckmann S."/>
            <person name="Bunk B."/>
            <person name="Jeske O."/>
            <person name="Meyerdierks A."/>
            <person name="Storesund J.E."/>
            <person name="Kallscheuer N."/>
            <person name="Luecker S."/>
            <person name="Lage O.M."/>
            <person name="Pohl T."/>
            <person name="Merkel B.J."/>
            <person name="Hornburger P."/>
            <person name="Mueller R.-W."/>
            <person name="Bruemmer F."/>
            <person name="Labrenz M."/>
            <person name="Spormann A.M."/>
            <person name="Op den Camp H."/>
            <person name="Overmann J."/>
            <person name="Amann R."/>
            <person name="Jetten M.S.M."/>
            <person name="Mascher T."/>
            <person name="Medema M.H."/>
            <person name="Devos D.P."/>
            <person name="Kaster A.-K."/>
            <person name="Ovreas L."/>
            <person name="Rohde M."/>
            <person name="Galperin M.Y."/>
            <person name="Jogler C."/>
        </authorList>
    </citation>
    <scope>NUCLEOTIDE SEQUENCE [LARGE SCALE GENOMIC DNA]</scope>
    <source>
        <strain evidence="1 2">Pan44</strain>
    </source>
</reference>
<dbReference type="OrthoDB" id="256730at2"/>
<dbReference type="InParanoid" id="A0A517SLU3"/>
<protein>
    <recommendedName>
        <fullName evidence="3">DNA methylase</fullName>
    </recommendedName>
</protein>
<dbReference type="KEGG" id="ccos:Pan44_51620"/>
<proteinExistence type="predicted"/>
<accession>A0A517SLU3</accession>
<keyword evidence="2" id="KW-1185">Reference proteome</keyword>
<evidence type="ECO:0000313" key="1">
    <source>
        <dbReference type="EMBL" id="QDT57096.1"/>
    </source>
</evidence>